<keyword evidence="7" id="KW-0479">Metal-binding</keyword>
<dbReference type="SUPFAM" id="SSF54897">
    <property type="entry name" value="Protease propeptides/inhibitors"/>
    <property type="match status" value="1"/>
</dbReference>
<evidence type="ECO:0000313" key="16">
    <source>
        <dbReference type="EnsemblMetazoa" id="tetur08g04310.1"/>
    </source>
</evidence>
<evidence type="ECO:0000256" key="12">
    <source>
        <dbReference type="ARBA" id="ARBA00023157"/>
    </source>
</evidence>
<evidence type="ECO:0000256" key="5">
    <source>
        <dbReference type="ARBA" id="ARBA00022645"/>
    </source>
</evidence>
<dbReference type="Pfam" id="PF00246">
    <property type="entry name" value="Peptidase_M14"/>
    <property type="match status" value="1"/>
</dbReference>
<dbReference type="PANTHER" id="PTHR11705:SF140">
    <property type="entry name" value="FI02848P-RELATED"/>
    <property type="match status" value="1"/>
</dbReference>
<dbReference type="GO" id="GO:0004181">
    <property type="term" value="F:metallocarboxypeptidase activity"/>
    <property type="evidence" value="ECO:0007669"/>
    <property type="project" value="InterPro"/>
</dbReference>
<feature type="active site" description="Proton donor/acceptor" evidence="14">
    <location>
        <position position="407"/>
    </location>
</feature>
<organism evidence="16 17">
    <name type="scientific">Tetranychus urticae</name>
    <name type="common">Two-spotted spider mite</name>
    <dbReference type="NCBI Taxonomy" id="32264"/>
    <lineage>
        <taxon>Eukaryota</taxon>
        <taxon>Metazoa</taxon>
        <taxon>Ecdysozoa</taxon>
        <taxon>Arthropoda</taxon>
        <taxon>Chelicerata</taxon>
        <taxon>Arachnida</taxon>
        <taxon>Acari</taxon>
        <taxon>Acariformes</taxon>
        <taxon>Trombidiformes</taxon>
        <taxon>Prostigmata</taxon>
        <taxon>Eleutherengona</taxon>
        <taxon>Raphignathae</taxon>
        <taxon>Tetranychoidea</taxon>
        <taxon>Tetranychidae</taxon>
        <taxon>Tetranychus</taxon>
    </lineage>
</organism>
<dbReference type="eggNOG" id="KOG2650">
    <property type="taxonomic scope" value="Eukaryota"/>
</dbReference>
<dbReference type="HOGENOM" id="CLU_019326_2_1_1"/>
<dbReference type="GO" id="GO:0008270">
    <property type="term" value="F:zinc ion binding"/>
    <property type="evidence" value="ECO:0007669"/>
    <property type="project" value="InterPro"/>
</dbReference>
<feature type="domain" description="Peptidase M14" evidence="15">
    <location>
        <begin position="142"/>
        <end position="441"/>
    </location>
</feature>
<dbReference type="AlphaFoldDB" id="T1KBJ5"/>
<dbReference type="Pfam" id="PF02244">
    <property type="entry name" value="Propep_M14"/>
    <property type="match status" value="1"/>
</dbReference>
<evidence type="ECO:0000313" key="17">
    <source>
        <dbReference type="Proteomes" id="UP000015104"/>
    </source>
</evidence>
<dbReference type="InterPro" id="IPR057246">
    <property type="entry name" value="CARBOXYPEPT_ZN_1"/>
</dbReference>
<dbReference type="CDD" id="cd03860">
    <property type="entry name" value="M14_CP_A-B_like"/>
    <property type="match status" value="1"/>
</dbReference>
<keyword evidence="11" id="KW-0482">Metalloprotease</keyword>
<gene>
    <name evidence="16" type="primary">107362248</name>
</gene>
<dbReference type="OMA" id="NVMSIGK"/>
<dbReference type="KEGG" id="tut:107362248"/>
<evidence type="ECO:0000256" key="11">
    <source>
        <dbReference type="ARBA" id="ARBA00023049"/>
    </source>
</evidence>
<keyword evidence="6" id="KW-0645">Protease</keyword>
<dbReference type="SUPFAM" id="SSF53187">
    <property type="entry name" value="Zn-dependent exopeptidases"/>
    <property type="match status" value="1"/>
</dbReference>
<dbReference type="SMART" id="SM00631">
    <property type="entry name" value="Zn_pept"/>
    <property type="match status" value="1"/>
</dbReference>
<comment type="similarity">
    <text evidence="3 14">Belongs to the peptidase M14 family.</text>
</comment>
<dbReference type="FunFam" id="3.40.630.10:FF:000040">
    <property type="entry name" value="zinc carboxypeptidase"/>
    <property type="match status" value="1"/>
</dbReference>
<dbReference type="InterPro" id="IPR057247">
    <property type="entry name" value="CARBOXYPEPT_ZN_2"/>
</dbReference>
<evidence type="ECO:0000256" key="3">
    <source>
        <dbReference type="ARBA" id="ARBA00005988"/>
    </source>
</evidence>
<sequence>MLKAMNLTARWIFNLLTTVIFMFKLFASVQSVIESEEDKVVSYKGYSVIRVVPRTKDSFSYLTNLTYSKDVSYWLEPSSIARPVDIMISPKKKASVMKGLFHYGMHPKVQIEDLERLISRSKNDSDEISARVATSEEYFFSSYRRLDEIYNYLEGLQSRNKDTIKIENFGKSWEGRDLKVVKIGANVNSSPPNNSKPIIYIQGGIHAREWIAPATVVYIATTLANEALDETDKRLIESFEWWLVPSANPDGYEYSHTHNRNWRKTRSKQVGICRGVDPNRNFGFYWGGKGTSGDTCSDIFRGSKPFSEPETRAIRDLVLGASPRVLAFLDMHSYSQVWLYPWGYGEQLPDDHQDLHQMAKLATTALAKVHGTRYRVGSTTRLLYAAAGGADDWAKGTANIKYAYTVELRDDGRYGFVLPSRYIIPTGQETWTALKAFADGLKEELDHPKIKSA</sequence>
<reference evidence="16" key="2">
    <citation type="submission" date="2015-06" db="UniProtKB">
        <authorList>
            <consortium name="EnsemblMetazoa"/>
        </authorList>
    </citation>
    <scope>IDENTIFICATION</scope>
</reference>
<dbReference type="PROSITE" id="PS00133">
    <property type="entry name" value="CARBOXYPEPT_ZN_2"/>
    <property type="match status" value="1"/>
</dbReference>
<keyword evidence="17" id="KW-1185">Reference proteome</keyword>
<keyword evidence="10" id="KW-0862">Zinc</keyword>
<keyword evidence="9" id="KW-0378">Hydrolase</keyword>
<dbReference type="PROSITE" id="PS52035">
    <property type="entry name" value="PEPTIDASE_M14"/>
    <property type="match status" value="1"/>
</dbReference>
<evidence type="ECO:0000256" key="9">
    <source>
        <dbReference type="ARBA" id="ARBA00022801"/>
    </source>
</evidence>
<dbReference type="PANTHER" id="PTHR11705">
    <property type="entry name" value="PROTEASE FAMILY M14 CARBOXYPEPTIDASE A,B"/>
    <property type="match status" value="1"/>
</dbReference>
<keyword evidence="12" id="KW-1015">Disulfide bond</keyword>
<dbReference type="InterPro" id="IPR003146">
    <property type="entry name" value="M14A_act_pep"/>
</dbReference>
<dbReference type="Gene3D" id="3.30.70.340">
    <property type="entry name" value="Metallocarboxypeptidase-like"/>
    <property type="match status" value="1"/>
</dbReference>
<dbReference type="InterPro" id="IPR000834">
    <property type="entry name" value="Peptidase_M14"/>
</dbReference>
<evidence type="ECO:0000256" key="1">
    <source>
        <dbReference type="ARBA" id="ARBA00001947"/>
    </source>
</evidence>
<keyword evidence="8" id="KW-0732">Signal</keyword>
<evidence type="ECO:0000256" key="8">
    <source>
        <dbReference type="ARBA" id="ARBA00022729"/>
    </source>
</evidence>
<proteinExistence type="inferred from homology"/>
<name>T1KBJ5_TETUR</name>
<dbReference type="OrthoDB" id="3626597at2759"/>
<keyword evidence="4" id="KW-0964">Secreted</keyword>
<dbReference type="Gene3D" id="3.40.630.10">
    <property type="entry name" value="Zn peptidases"/>
    <property type="match status" value="1"/>
</dbReference>
<evidence type="ECO:0000256" key="4">
    <source>
        <dbReference type="ARBA" id="ARBA00022525"/>
    </source>
</evidence>
<evidence type="ECO:0000256" key="6">
    <source>
        <dbReference type="ARBA" id="ARBA00022670"/>
    </source>
</evidence>
<dbReference type="GO" id="GO:0006508">
    <property type="term" value="P:proteolysis"/>
    <property type="evidence" value="ECO:0007669"/>
    <property type="project" value="UniProtKB-KW"/>
</dbReference>
<dbReference type="InterPro" id="IPR036990">
    <property type="entry name" value="M14A-like_propep"/>
</dbReference>
<comment type="cofactor">
    <cofactor evidence="1">
        <name>Zn(2+)</name>
        <dbReference type="ChEBI" id="CHEBI:29105"/>
    </cofactor>
</comment>
<evidence type="ECO:0000259" key="15">
    <source>
        <dbReference type="PROSITE" id="PS52035"/>
    </source>
</evidence>
<dbReference type="GO" id="GO:0005615">
    <property type="term" value="C:extracellular space"/>
    <property type="evidence" value="ECO:0007669"/>
    <property type="project" value="TreeGrafter"/>
</dbReference>
<evidence type="ECO:0000256" key="14">
    <source>
        <dbReference type="PROSITE-ProRule" id="PRU01379"/>
    </source>
</evidence>
<accession>T1KBJ5</accession>
<reference evidence="17" key="1">
    <citation type="submission" date="2011-08" db="EMBL/GenBank/DDBJ databases">
        <authorList>
            <person name="Rombauts S."/>
        </authorList>
    </citation>
    <scope>NUCLEOTIDE SEQUENCE</scope>
    <source>
        <strain evidence="17">London</strain>
    </source>
</reference>
<dbReference type="PRINTS" id="PR00765">
    <property type="entry name" value="CRBOXYPTASEA"/>
</dbReference>
<dbReference type="PROSITE" id="PS00132">
    <property type="entry name" value="CARBOXYPEPT_ZN_1"/>
    <property type="match status" value="1"/>
</dbReference>
<keyword evidence="5" id="KW-0121">Carboxypeptidase</keyword>
<evidence type="ECO:0000256" key="7">
    <source>
        <dbReference type="ARBA" id="ARBA00022723"/>
    </source>
</evidence>
<evidence type="ECO:0000256" key="2">
    <source>
        <dbReference type="ARBA" id="ARBA00004613"/>
    </source>
</evidence>
<dbReference type="Proteomes" id="UP000015104">
    <property type="component" value="Unassembled WGS sequence"/>
</dbReference>
<comment type="subcellular location">
    <subcellularLocation>
        <location evidence="2">Secreted</location>
    </subcellularLocation>
</comment>
<evidence type="ECO:0000256" key="13">
    <source>
        <dbReference type="ARBA" id="ARBA00057299"/>
    </source>
</evidence>
<protein>
    <recommendedName>
        <fullName evidence="15">Peptidase M14 domain-containing protein</fullName>
    </recommendedName>
</protein>
<dbReference type="EMBL" id="CAEY01001951">
    <property type="status" value="NOT_ANNOTATED_CDS"/>
    <property type="molecule type" value="Genomic_DNA"/>
</dbReference>
<evidence type="ECO:0000256" key="10">
    <source>
        <dbReference type="ARBA" id="ARBA00022833"/>
    </source>
</evidence>
<dbReference type="EnsemblMetazoa" id="tetur08g04310.1">
    <property type="protein sequence ID" value="tetur08g04310.1"/>
    <property type="gene ID" value="tetur08g04310"/>
</dbReference>
<comment type="function">
    <text evidence="13">Involved in the digestion of the blood meal.</text>
</comment>